<keyword evidence="6" id="KW-1185">Reference proteome</keyword>
<evidence type="ECO:0000313" key="5">
    <source>
        <dbReference type="EMBL" id="GIE95419.1"/>
    </source>
</evidence>
<sequence length="381" mass="41414">MKITALDTFLVPPRWVFLRVRTDAGITGWGEPVVEGRAETVRAAVAELSEYLIGRDPRHIEDHWQVLTRGGFYRGGPVLSSAVAGIDQALWDITGKASNLPVYALLGGPVRDKIRTYAWVGGDRPAEVADQARAQVEAGFTAVKMNGSAEMTAIDTPARTREVVDRVAAVRAAIGDTNDVAVDFHGRMSTAQARRVLPLLEPLLPMFVEEAVLPEHSAHLGALSRQTSVPLATGERLYSRWDFRDVLPSGIAVAQPDVSHAGGISEVRRIAAMAEAYDVALAPHCPLGPIALAASLQLGFAVPNLLIQEQSLGIHYHHGNDLLDYLVDTGPLRVEQGEVRRTRAAGLGIEIDEAAVERAAQQGHRWRNPVWRHPDGSFAEW</sequence>
<keyword evidence="3" id="KW-0456">Lyase</keyword>
<accession>A0A919JY86</accession>
<dbReference type="PANTHER" id="PTHR48080:SF2">
    <property type="entry name" value="D-GALACTONATE DEHYDRATASE"/>
    <property type="match status" value="1"/>
</dbReference>
<dbReference type="InterPro" id="IPR034593">
    <property type="entry name" value="DgoD-like"/>
</dbReference>
<dbReference type="NCBIfam" id="NF010624">
    <property type="entry name" value="PRK14017.1"/>
    <property type="match status" value="1"/>
</dbReference>
<dbReference type="SFLD" id="SFLDF00003">
    <property type="entry name" value="D-galactonate_dehydratase"/>
    <property type="match status" value="1"/>
</dbReference>
<organism evidence="5 6">
    <name type="scientific">Paractinoplanes rishiriensis</name>
    <dbReference type="NCBI Taxonomy" id="1050105"/>
    <lineage>
        <taxon>Bacteria</taxon>
        <taxon>Bacillati</taxon>
        <taxon>Actinomycetota</taxon>
        <taxon>Actinomycetes</taxon>
        <taxon>Micromonosporales</taxon>
        <taxon>Micromonosporaceae</taxon>
        <taxon>Paractinoplanes</taxon>
    </lineage>
</organism>
<keyword evidence="2" id="KW-0460">Magnesium</keyword>
<keyword evidence="1" id="KW-0479">Metal-binding</keyword>
<dbReference type="InterPro" id="IPR013341">
    <property type="entry name" value="Mandelate_racemase_N_dom"/>
</dbReference>
<feature type="domain" description="Mandelate racemase/muconate lactonizing enzyme C-terminal" evidence="4">
    <location>
        <begin position="125"/>
        <end position="230"/>
    </location>
</feature>
<protein>
    <submittedName>
        <fullName evidence="5">Galactonate dehydratase</fullName>
    </submittedName>
</protein>
<dbReference type="InterPro" id="IPR023592">
    <property type="entry name" value="Galactonate_deHydtase"/>
</dbReference>
<dbReference type="SFLD" id="SFLDG00179">
    <property type="entry name" value="mandelate_racemase"/>
    <property type="match status" value="1"/>
</dbReference>
<dbReference type="EMBL" id="BOMV01000028">
    <property type="protein sequence ID" value="GIE95419.1"/>
    <property type="molecule type" value="Genomic_DNA"/>
</dbReference>
<evidence type="ECO:0000259" key="4">
    <source>
        <dbReference type="SMART" id="SM00922"/>
    </source>
</evidence>
<dbReference type="InterPro" id="IPR029017">
    <property type="entry name" value="Enolase-like_N"/>
</dbReference>
<dbReference type="GO" id="GO:0009063">
    <property type="term" value="P:amino acid catabolic process"/>
    <property type="evidence" value="ECO:0007669"/>
    <property type="project" value="InterPro"/>
</dbReference>
<gene>
    <name evidence="5" type="primary">dgoA</name>
    <name evidence="5" type="ORF">Ari01nite_28840</name>
</gene>
<dbReference type="SFLD" id="SFLDS00001">
    <property type="entry name" value="Enolase"/>
    <property type="match status" value="1"/>
</dbReference>
<dbReference type="Proteomes" id="UP000636960">
    <property type="component" value="Unassembled WGS sequence"/>
</dbReference>
<dbReference type="GO" id="GO:0046872">
    <property type="term" value="F:metal ion binding"/>
    <property type="evidence" value="ECO:0007669"/>
    <property type="project" value="UniProtKB-KW"/>
</dbReference>
<dbReference type="CDD" id="cd03325">
    <property type="entry name" value="D-galactonate_dehydratase"/>
    <property type="match status" value="1"/>
</dbReference>
<dbReference type="InterPro" id="IPR013342">
    <property type="entry name" value="Mandelate_racemase_C"/>
</dbReference>
<evidence type="ECO:0000313" key="6">
    <source>
        <dbReference type="Proteomes" id="UP000636960"/>
    </source>
</evidence>
<dbReference type="GO" id="GO:0034194">
    <property type="term" value="P:D-galactonate catabolic process"/>
    <property type="evidence" value="ECO:0007669"/>
    <property type="project" value="InterPro"/>
</dbReference>
<dbReference type="Pfam" id="PF13378">
    <property type="entry name" value="MR_MLE_C"/>
    <property type="match status" value="1"/>
</dbReference>
<dbReference type="Pfam" id="PF02746">
    <property type="entry name" value="MR_MLE_N"/>
    <property type="match status" value="1"/>
</dbReference>
<comment type="caution">
    <text evidence="5">The sequence shown here is derived from an EMBL/GenBank/DDBJ whole genome shotgun (WGS) entry which is preliminary data.</text>
</comment>
<dbReference type="Gene3D" id="3.30.390.10">
    <property type="entry name" value="Enolase-like, N-terminal domain"/>
    <property type="match status" value="1"/>
</dbReference>
<dbReference type="PROSITE" id="PS00908">
    <property type="entry name" value="MR_MLE_1"/>
    <property type="match status" value="1"/>
</dbReference>
<dbReference type="SUPFAM" id="SSF54826">
    <property type="entry name" value="Enolase N-terminal domain-like"/>
    <property type="match status" value="1"/>
</dbReference>
<dbReference type="InterPro" id="IPR029065">
    <property type="entry name" value="Enolase_C-like"/>
</dbReference>
<dbReference type="AlphaFoldDB" id="A0A919JY86"/>
<evidence type="ECO:0000256" key="2">
    <source>
        <dbReference type="ARBA" id="ARBA00022842"/>
    </source>
</evidence>
<dbReference type="SMART" id="SM00922">
    <property type="entry name" value="MR_MLE"/>
    <property type="match status" value="1"/>
</dbReference>
<dbReference type="GO" id="GO:0008869">
    <property type="term" value="F:galactonate dehydratase activity"/>
    <property type="evidence" value="ECO:0007669"/>
    <property type="project" value="InterPro"/>
</dbReference>
<dbReference type="InterPro" id="IPR036849">
    <property type="entry name" value="Enolase-like_C_sf"/>
</dbReference>
<name>A0A919JY86_9ACTN</name>
<dbReference type="PANTHER" id="PTHR48080">
    <property type="entry name" value="D-GALACTONATE DEHYDRATASE-RELATED"/>
    <property type="match status" value="1"/>
</dbReference>
<evidence type="ECO:0000256" key="3">
    <source>
        <dbReference type="ARBA" id="ARBA00023239"/>
    </source>
</evidence>
<dbReference type="Gene3D" id="3.20.20.120">
    <property type="entry name" value="Enolase-like C-terminal domain"/>
    <property type="match status" value="1"/>
</dbReference>
<dbReference type="SUPFAM" id="SSF51604">
    <property type="entry name" value="Enolase C-terminal domain-like"/>
    <property type="match status" value="1"/>
</dbReference>
<dbReference type="InterPro" id="IPR018110">
    <property type="entry name" value="Mandel_Rmase/mucon_lact_enz_CS"/>
</dbReference>
<proteinExistence type="predicted"/>
<reference evidence="5" key="1">
    <citation type="submission" date="2021-01" db="EMBL/GenBank/DDBJ databases">
        <title>Whole genome shotgun sequence of Actinoplanes rishiriensis NBRC 108556.</title>
        <authorList>
            <person name="Komaki H."/>
            <person name="Tamura T."/>
        </authorList>
    </citation>
    <scope>NUCLEOTIDE SEQUENCE</scope>
    <source>
        <strain evidence="5">NBRC 108556</strain>
    </source>
</reference>
<dbReference type="RefSeq" id="WP_203781718.1">
    <property type="nucleotide sequence ID" value="NZ_BOMV01000028.1"/>
</dbReference>
<evidence type="ECO:0000256" key="1">
    <source>
        <dbReference type="ARBA" id="ARBA00022723"/>
    </source>
</evidence>